<organism evidence="2 3">
    <name type="scientific">Nitrosovibrio tenuis</name>
    <dbReference type="NCBI Taxonomy" id="1233"/>
    <lineage>
        <taxon>Bacteria</taxon>
        <taxon>Pseudomonadati</taxon>
        <taxon>Pseudomonadota</taxon>
        <taxon>Betaproteobacteria</taxon>
        <taxon>Nitrosomonadales</taxon>
        <taxon>Nitrosomonadaceae</taxon>
        <taxon>Nitrosovibrio</taxon>
    </lineage>
</organism>
<feature type="transmembrane region" description="Helical" evidence="1">
    <location>
        <begin position="35"/>
        <end position="53"/>
    </location>
</feature>
<accession>A0A1H7R4Y9</accession>
<protein>
    <submittedName>
        <fullName evidence="2">Uncharacterized protein</fullName>
    </submittedName>
</protein>
<keyword evidence="1" id="KW-0472">Membrane</keyword>
<feature type="transmembrane region" description="Helical" evidence="1">
    <location>
        <begin position="6"/>
        <end position="23"/>
    </location>
</feature>
<dbReference type="RefSeq" id="WP_090829451.1">
    <property type="nucleotide sequence ID" value="NZ_FOBH01000015.1"/>
</dbReference>
<evidence type="ECO:0000256" key="1">
    <source>
        <dbReference type="SAM" id="Phobius"/>
    </source>
</evidence>
<proteinExistence type="predicted"/>
<evidence type="ECO:0000313" key="3">
    <source>
        <dbReference type="Proteomes" id="UP000198620"/>
    </source>
</evidence>
<dbReference type="AlphaFoldDB" id="A0A1H7R4Y9"/>
<reference evidence="2 3" key="1">
    <citation type="submission" date="2016-10" db="EMBL/GenBank/DDBJ databases">
        <authorList>
            <person name="de Groot N.N."/>
        </authorList>
    </citation>
    <scope>NUCLEOTIDE SEQUENCE [LARGE SCALE GENOMIC DNA]</scope>
    <source>
        <strain evidence="2 3">Nv1</strain>
    </source>
</reference>
<dbReference type="OrthoDB" id="8548209at2"/>
<keyword evidence="3" id="KW-1185">Reference proteome</keyword>
<keyword evidence="1" id="KW-0812">Transmembrane</keyword>
<evidence type="ECO:0000313" key="2">
    <source>
        <dbReference type="EMBL" id="SEL55291.1"/>
    </source>
</evidence>
<sequence length="98" mass="10898">MGALIFYTAIYFIGYYAAHLLNHVTGRIVIQNRRLAGLVLVLTVSLFHGYKITTTPPPHDHGDGAGYALGLYVLLPVTIIIIAVLYLMWQEKQDEDAP</sequence>
<feature type="transmembrane region" description="Helical" evidence="1">
    <location>
        <begin position="65"/>
        <end position="89"/>
    </location>
</feature>
<gene>
    <name evidence="2" type="ORF">SAMN05216387_11512</name>
</gene>
<name>A0A1H7R4Y9_9PROT</name>
<keyword evidence="1" id="KW-1133">Transmembrane helix</keyword>
<dbReference type="EMBL" id="FOBH01000015">
    <property type="protein sequence ID" value="SEL55291.1"/>
    <property type="molecule type" value="Genomic_DNA"/>
</dbReference>
<dbReference type="Proteomes" id="UP000198620">
    <property type="component" value="Unassembled WGS sequence"/>
</dbReference>